<evidence type="ECO:0000313" key="2">
    <source>
        <dbReference type="EMBL" id="ORX47815.1"/>
    </source>
</evidence>
<evidence type="ECO:0000256" key="1">
    <source>
        <dbReference type="SAM" id="MobiDB-lite"/>
    </source>
</evidence>
<organism evidence="2 3">
    <name type="scientific">Piromyces finnis</name>
    <dbReference type="NCBI Taxonomy" id="1754191"/>
    <lineage>
        <taxon>Eukaryota</taxon>
        <taxon>Fungi</taxon>
        <taxon>Fungi incertae sedis</taxon>
        <taxon>Chytridiomycota</taxon>
        <taxon>Chytridiomycota incertae sedis</taxon>
        <taxon>Neocallimastigomycetes</taxon>
        <taxon>Neocallimastigales</taxon>
        <taxon>Neocallimastigaceae</taxon>
        <taxon>Piromyces</taxon>
    </lineage>
</organism>
<dbReference type="STRING" id="1754191.A0A1Y1V6I8"/>
<comment type="caution">
    <text evidence="2">The sequence shown here is derived from an EMBL/GenBank/DDBJ whole genome shotgun (WGS) entry which is preliminary data.</text>
</comment>
<accession>A0A1Y1V6I8</accession>
<reference evidence="2 3" key="2">
    <citation type="submission" date="2016-08" db="EMBL/GenBank/DDBJ databases">
        <title>Pervasive Adenine N6-methylation of Active Genes in Fungi.</title>
        <authorList>
            <consortium name="DOE Joint Genome Institute"/>
            <person name="Mondo S.J."/>
            <person name="Dannebaum R.O."/>
            <person name="Kuo R.C."/>
            <person name="Labutti K."/>
            <person name="Haridas S."/>
            <person name="Kuo A."/>
            <person name="Salamov A."/>
            <person name="Ahrendt S.R."/>
            <person name="Lipzen A."/>
            <person name="Sullivan W."/>
            <person name="Andreopoulos W.B."/>
            <person name="Clum A."/>
            <person name="Lindquist E."/>
            <person name="Daum C."/>
            <person name="Ramamoorthy G.K."/>
            <person name="Gryganskyi A."/>
            <person name="Culley D."/>
            <person name="Magnuson J.K."/>
            <person name="James T.Y."/>
            <person name="O'Malley M.A."/>
            <person name="Stajich J.E."/>
            <person name="Spatafora J.W."/>
            <person name="Visel A."/>
            <person name="Grigoriev I.V."/>
        </authorList>
    </citation>
    <scope>NUCLEOTIDE SEQUENCE [LARGE SCALE GENOMIC DNA]</scope>
    <source>
        <strain evidence="3">finn</strain>
    </source>
</reference>
<sequence length="608" mass="71394">MEQYNTENIHSTLICELRNKYDFEDYKVNTLNVEEEYEIITIPNESIIKKIVKSIPIAPPRPPILKILEPIIRLRIRKPKSTIPIPPPRPLMDFEKKNIPIPPPRPLMDFEKKNIPIPPPRPLMDFEKKNIPIPPPRPLMDFEKKSIPVPPPRPLMDFEKKSIPVPPPRPLMDFEKKSIPVPPPRPLMDFEKKSIPVPPPRPLMDFEKKSIPVPPPRPLMDFEKKSIPVPPPRPLMDFEKKTTKKINFKIEDDDDFTFVPMMVEKTNEYPDEIINAHEKVMNELMSKNKKMEKSKKTNSMLCAPTKMNNHCLLMYEIKNFNNKLNKVPSSIKDNKKTPSTLKDMLLYEIKNHKIILKKTQEPAVRSNLNSRGYMAWELQNSNILKNIKETKKECKKIEKEMPKSLSPIQQIIWEIKNRDITLRKTVPITKKEAPLKLSFPEQLVLEIKNHRPLRKVALEDIPKAIGGTRVSNEKDISLELLNKTANDVCNQSREKVYIVQQVHQRLTNDDQYAKLLCSIKKFKKCGEENDEEINSSAYSKKYTNPMKNKYYGSANSNKNIWWDEEHKKIMRSIRRRNFSLRSIEDEVWVYVPPNHPAEKQKKSRFWLW</sequence>
<proteinExistence type="predicted"/>
<reference evidence="2 3" key="1">
    <citation type="submission" date="2016-08" db="EMBL/GenBank/DDBJ databases">
        <title>Genomes of anaerobic fungi encode conserved fungal cellulosomes for biomass hydrolysis.</title>
        <authorList>
            <consortium name="DOE Joint Genome Institute"/>
            <person name="Haitjema C.H."/>
            <person name="Gilmore S.P."/>
            <person name="Henske J.K."/>
            <person name="Solomon K.V."/>
            <person name="De Groot R."/>
            <person name="Kuo A."/>
            <person name="Mondo S.J."/>
            <person name="Salamov A.A."/>
            <person name="Labutti K."/>
            <person name="Zhao Z."/>
            <person name="Chiniquy J."/>
            <person name="Barry K."/>
            <person name="Brewer H.M."/>
            <person name="Purvine S.O."/>
            <person name="Wright A.T."/>
            <person name="Boxma B."/>
            <person name="Van Alen T."/>
            <person name="Hackstein J.H."/>
            <person name="Baker S.E."/>
            <person name="Grigoriev I.V."/>
            <person name="O'Malley M.A."/>
        </authorList>
    </citation>
    <scope>NUCLEOTIDE SEQUENCE [LARGE SCALE GENOMIC DNA]</scope>
    <source>
        <strain evidence="3">finn</strain>
    </source>
</reference>
<keyword evidence="3" id="KW-1185">Reference proteome</keyword>
<gene>
    <name evidence="2" type="ORF">BCR36DRAFT_584527</name>
</gene>
<protein>
    <submittedName>
        <fullName evidence="2">Uncharacterized protein</fullName>
    </submittedName>
</protein>
<evidence type="ECO:0000313" key="3">
    <source>
        <dbReference type="Proteomes" id="UP000193719"/>
    </source>
</evidence>
<name>A0A1Y1V6I8_9FUNG</name>
<dbReference type="EMBL" id="MCFH01000029">
    <property type="protein sequence ID" value="ORX47815.1"/>
    <property type="molecule type" value="Genomic_DNA"/>
</dbReference>
<dbReference type="Proteomes" id="UP000193719">
    <property type="component" value="Unassembled WGS sequence"/>
</dbReference>
<dbReference type="OrthoDB" id="2119404at2759"/>
<feature type="region of interest" description="Disordered" evidence="1">
    <location>
        <begin position="150"/>
        <end position="236"/>
    </location>
</feature>
<dbReference type="AlphaFoldDB" id="A0A1Y1V6I8"/>